<gene>
    <name evidence="1" type="ORF">SDC9_201322</name>
</gene>
<protein>
    <submittedName>
        <fullName evidence="1">Uncharacterized protein</fullName>
    </submittedName>
</protein>
<sequence>MLHQPRHERIPRAFAMRFCQGKVDVHAVSALVRQRLWRKICPQAVSHRDRAHNRRKRDRVVRRAHRVAITKIDLVLPRAVFMMRALRADAHFAQRQANFAADIFPAIQRCDVHIFCVVIRNRGRVSVRIQPEKIELKLRTEVDGNAFALGLGNRLL</sequence>
<reference evidence="1" key="1">
    <citation type="submission" date="2019-08" db="EMBL/GenBank/DDBJ databases">
        <authorList>
            <person name="Kucharzyk K."/>
            <person name="Murdoch R.W."/>
            <person name="Higgins S."/>
            <person name="Loffler F."/>
        </authorList>
    </citation>
    <scope>NUCLEOTIDE SEQUENCE</scope>
</reference>
<dbReference type="AlphaFoldDB" id="A0A645IQK8"/>
<proteinExistence type="predicted"/>
<dbReference type="EMBL" id="VSSQ01120999">
    <property type="protein sequence ID" value="MPN53658.1"/>
    <property type="molecule type" value="Genomic_DNA"/>
</dbReference>
<name>A0A645IQK8_9ZZZZ</name>
<comment type="caution">
    <text evidence="1">The sequence shown here is derived from an EMBL/GenBank/DDBJ whole genome shotgun (WGS) entry which is preliminary data.</text>
</comment>
<accession>A0A645IQK8</accession>
<evidence type="ECO:0000313" key="1">
    <source>
        <dbReference type="EMBL" id="MPN53658.1"/>
    </source>
</evidence>
<organism evidence="1">
    <name type="scientific">bioreactor metagenome</name>
    <dbReference type="NCBI Taxonomy" id="1076179"/>
    <lineage>
        <taxon>unclassified sequences</taxon>
        <taxon>metagenomes</taxon>
        <taxon>ecological metagenomes</taxon>
    </lineage>
</organism>